<dbReference type="PANTHER" id="PTHR15410:SF2">
    <property type="entry name" value="HIRA-INTERACTING PROTEIN 3"/>
    <property type="match status" value="1"/>
</dbReference>
<keyword evidence="3" id="KW-1185">Reference proteome</keyword>
<organism evidence="2 3">
    <name type="scientific">Acipenser oxyrinchus oxyrinchus</name>
    <dbReference type="NCBI Taxonomy" id="40147"/>
    <lineage>
        <taxon>Eukaryota</taxon>
        <taxon>Metazoa</taxon>
        <taxon>Chordata</taxon>
        <taxon>Craniata</taxon>
        <taxon>Vertebrata</taxon>
        <taxon>Euteleostomi</taxon>
        <taxon>Actinopterygii</taxon>
        <taxon>Chondrostei</taxon>
        <taxon>Acipenseriformes</taxon>
        <taxon>Acipenseridae</taxon>
        <taxon>Acipenser</taxon>
    </lineage>
</organism>
<accession>A0AAD8CIC9</accession>
<protein>
    <submittedName>
        <fullName evidence="2">HIRA-interacting protein 3</fullName>
    </submittedName>
</protein>
<dbReference type="GO" id="GO:0005634">
    <property type="term" value="C:nucleus"/>
    <property type="evidence" value="ECO:0007669"/>
    <property type="project" value="TreeGrafter"/>
</dbReference>
<proteinExistence type="predicted"/>
<evidence type="ECO:0000313" key="3">
    <source>
        <dbReference type="Proteomes" id="UP001230051"/>
    </source>
</evidence>
<evidence type="ECO:0000256" key="1">
    <source>
        <dbReference type="SAM" id="MobiDB-lite"/>
    </source>
</evidence>
<sequence length="162" mass="17998">KSGSPQAGEEHPSISRLKRYVTACGAHRNYKRLFEGCRSNKERIQVLRRELEELGVQGERGGLCVCLTVLCQVWDLCNPAQIHLLICLFPGRPRRKAAAVWDPFMSPRASLSPPSQDYRKCMQSESESGSGQESGNHGAGGKRKVTDWENLRGIISDDAESD</sequence>
<name>A0AAD8CIC9_ACIOX</name>
<dbReference type="PANTHER" id="PTHR15410">
    <property type="entry name" value="HIRA-INTERACTING PROTEIN 3"/>
    <property type="match status" value="1"/>
</dbReference>
<reference evidence="2" key="1">
    <citation type="submission" date="2022-02" db="EMBL/GenBank/DDBJ databases">
        <title>Atlantic sturgeon de novo genome assembly.</title>
        <authorList>
            <person name="Stock M."/>
            <person name="Klopp C."/>
            <person name="Guiguen Y."/>
            <person name="Cabau C."/>
            <person name="Parinello H."/>
            <person name="Santidrian Yebra-Pimentel E."/>
            <person name="Kuhl H."/>
            <person name="Dirks R.P."/>
            <person name="Guessner J."/>
            <person name="Wuertz S."/>
            <person name="Du K."/>
            <person name="Schartl M."/>
        </authorList>
    </citation>
    <scope>NUCLEOTIDE SEQUENCE</scope>
    <source>
        <strain evidence="2">STURGEONOMICS-FGT-2020</strain>
        <tissue evidence="2">Whole blood</tissue>
    </source>
</reference>
<dbReference type="InterPro" id="IPR037647">
    <property type="entry name" value="HIRIP3"/>
</dbReference>
<comment type="caution">
    <text evidence="2">The sequence shown here is derived from an EMBL/GenBank/DDBJ whole genome shotgun (WGS) entry which is preliminary data.</text>
</comment>
<feature type="compositionally biased region" description="Low complexity" evidence="1">
    <location>
        <begin position="123"/>
        <end position="135"/>
    </location>
</feature>
<dbReference type="AlphaFoldDB" id="A0AAD8CIC9"/>
<feature type="region of interest" description="Disordered" evidence="1">
    <location>
        <begin position="110"/>
        <end position="162"/>
    </location>
</feature>
<gene>
    <name evidence="2" type="primary">HIRIP3</name>
    <name evidence="2" type="ORF">AOXY_G31837</name>
</gene>
<dbReference type="EMBL" id="JAGXEW010000049">
    <property type="protein sequence ID" value="KAK1151973.1"/>
    <property type="molecule type" value="Genomic_DNA"/>
</dbReference>
<feature type="non-terminal residue" evidence="2">
    <location>
        <position position="1"/>
    </location>
</feature>
<evidence type="ECO:0000313" key="2">
    <source>
        <dbReference type="EMBL" id="KAK1151973.1"/>
    </source>
</evidence>
<dbReference type="Proteomes" id="UP001230051">
    <property type="component" value="Unassembled WGS sequence"/>
</dbReference>